<sequence>MQDDTDRCCMDSGPVAVTGWLGRLRTSGLSRHLAWLPLAPESLESPAWPEIFVYLVLVMAVTWFVAWLSGRRTREEVQELRAIMVRQSRHLAEKTEELRAVCDVMQMLGEDPKAAPSFALRRFIELIPNLSRGGFLMRGPKDRHFHIVAHTGYDGFHFRRLEFTFEEIISQYADGTEELADGVFLVRYRQLETHDLPAATCMVVLTLELNGLLRGLLVLDHEVDVGILDEMELERLKRMRIYATDIIARIRRR</sequence>
<accession>A0A8A4TRK9</accession>
<dbReference type="KEGG" id="scor:J3U87_08990"/>
<keyword evidence="3" id="KW-1185">Reference proteome</keyword>
<proteinExistence type="predicted"/>
<reference evidence="2" key="1">
    <citation type="submission" date="2021-03" db="EMBL/GenBank/DDBJ databases">
        <title>Acanthopleuribacteraceae sp. M133.</title>
        <authorList>
            <person name="Wang G."/>
        </authorList>
    </citation>
    <scope>NUCLEOTIDE SEQUENCE</scope>
    <source>
        <strain evidence="2">M133</strain>
    </source>
</reference>
<keyword evidence="1" id="KW-1133">Transmembrane helix</keyword>
<evidence type="ECO:0000313" key="2">
    <source>
        <dbReference type="EMBL" id="QTD52596.1"/>
    </source>
</evidence>
<keyword evidence="1" id="KW-0472">Membrane</keyword>
<dbReference type="RefSeq" id="WP_237382700.1">
    <property type="nucleotide sequence ID" value="NZ_CP071793.1"/>
</dbReference>
<dbReference type="EMBL" id="CP071793">
    <property type="protein sequence ID" value="QTD52596.1"/>
    <property type="molecule type" value="Genomic_DNA"/>
</dbReference>
<evidence type="ECO:0000313" key="3">
    <source>
        <dbReference type="Proteomes" id="UP000663929"/>
    </source>
</evidence>
<evidence type="ECO:0000256" key="1">
    <source>
        <dbReference type="SAM" id="Phobius"/>
    </source>
</evidence>
<keyword evidence="1" id="KW-0812">Transmembrane</keyword>
<name>A0A8A4TRK9_SULCO</name>
<organism evidence="2 3">
    <name type="scientific">Sulfidibacter corallicola</name>
    <dbReference type="NCBI Taxonomy" id="2818388"/>
    <lineage>
        <taxon>Bacteria</taxon>
        <taxon>Pseudomonadati</taxon>
        <taxon>Acidobacteriota</taxon>
        <taxon>Holophagae</taxon>
        <taxon>Acanthopleuribacterales</taxon>
        <taxon>Acanthopleuribacteraceae</taxon>
        <taxon>Sulfidibacter</taxon>
    </lineage>
</organism>
<gene>
    <name evidence="2" type="ORF">J3U87_08990</name>
</gene>
<dbReference type="Proteomes" id="UP000663929">
    <property type="component" value="Chromosome"/>
</dbReference>
<dbReference type="AlphaFoldDB" id="A0A8A4TRK9"/>
<protein>
    <submittedName>
        <fullName evidence="2">Uncharacterized protein</fullName>
    </submittedName>
</protein>
<feature type="transmembrane region" description="Helical" evidence="1">
    <location>
        <begin position="51"/>
        <end position="70"/>
    </location>
</feature>